<sequence>MTSTAGTMVTFAHTILLRIAQLLMAVAVLLLALMAVLVVLQVVARNGFDLGLPWADELARFSGVALVYLALPLLAVRSQHVAVDMLPQFLGGRSRRVMAVVAEAGVFVFCAITLYGMQAYLMRAGKFATPAMGLSNWIFYAPAVVGITLLGLVALVRLLCLAGGGVANQSPAGGPQ</sequence>
<comment type="subunit">
    <text evidence="9">The complex comprises the extracytoplasmic solute receptor protein and the two transmembrane proteins.</text>
</comment>
<keyword evidence="5 9" id="KW-0812">Transmembrane</keyword>
<evidence type="ECO:0000256" key="6">
    <source>
        <dbReference type="ARBA" id="ARBA00022989"/>
    </source>
</evidence>
<dbReference type="RefSeq" id="WP_245223853.1">
    <property type="nucleotide sequence ID" value="NZ_JAGGJU010000002.1"/>
</dbReference>
<organism evidence="11 12">
    <name type="scientific">Rhizobium halophytocola</name>
    <dbReference type="NCBI Taxonomy" id="735519"/>
    <lineage>
        <taxon>Bacteria</taxon>
        <taxon>Pseudomonadati</taxon>
        <taxon>Pseudomonadota</taxon>
        <taxon>Alphaproteobacteria</taxon>
        <taxon>Hyphomicrobiales</taxon>
        <taxon>Rhizobiaceae</taxon>
        <taxon>Rhizobium/Agrobacterium group</taxon>
        <taxon>Rhizobium</taxon>
    </lineage>
</organism>
<evidence type="ECO:0000256" key="9">
    <source>
        <dbReference type="RuleBase" id="RU369079"/>
    </source>
</evidence>
<keyword evidence="4 9" id="KW-0997">Cell inner membrane</keyword>
<keyword evidence="3" id="KW-1003">Cell membrane</keyword>
<evidence type="ECO:0000256" key="4">
    <source>
        <dbReference type="ARBA" id="ARBA00022519"/>
    </source>
</evidence>
<feature type="transmembrane region" description="Helical" evidence="9">
    <location>
        <begin position="97"/>
        <end position="117"/>
    </location>
</feature>
<evidence type="ECO:0000256" key="2">
    <source>
        <dbReference type="ARBA" id="ARBA00022448"/>
    </source>
</evidence>
<dbReference type="InterPro" id="IPR007387">
    <property type="entry name" value="TRAP_DctQ"/>
</dbReference>
<dbReference type="EMBL" id="JAGGJU010000002">
    <property type="protein sequence ID" value="MBP1849321.1"/>
    <property type="molecule type" value="Genomic_DNA"/>
</dbReference>
<comment type="function">
    <text evidence="9">Part of the tripartite ATP-independent periplasmic (TRAP) transport system.</text>
</comment>
<evidence type="ECO:0000313" key="11">
    <source>
        <dbReference type="EMBL" id="MBP1849321.1"/>
    </source>
</evidence>
<feature type="transmembrane region" description="Helical" evidence="9">
    <location>
        <begin position="58"/>
        <end position="76"/>
    </location>
</feature>
<gene>
    <name evidence="11" type="ORF">J2Z17_000742</name>
</gene>
<dbReference type="Pfam" id="PF04290">
    <property type="entry name" value="DctQ"/>
    <property type="match status" value="1"/>
</dbReference>
<keyword evidence="2 9" id="KW-0813">Transport</keyword>
<reference evidence="11 12" key="1">
    <citation type="submission" date="2021-03" db="EMBL/GenBank/DDBJ databases">
        <title>Genomic Encyclopedia of Type Strains, Phase IV (KMG-IV): sequencing the most valuable type-strain genomes for metagenomic binning, comparative biology and taxonomic classification.</title>
        <authorList>
            <person name="Goeker M."/>
        </authorList>
    </citation>
    <scope>NUCLEOTIDE SEQUENCE [LARGE SCALE GENOMIC DNA]</scope>
    <source>
        <strain evidence="11 12">DSM 21600</strain>
    </source>
</reference>
<comment type="similarity">
    <text evidence="8 9">Belongs to the TRAP transporter small permease family.</text>
</comment>
<keyword evidence="6 9" id="KW-1133">Transmembrane helix</keyword>
<feature type="transmembrane region" description="Helical" evidence="9">
    <location>
        <begin position="22"/>
        <end position="43"/>
    </location>
</feature>
<evidence type="ECO:0000313" key="12">
    <source>
        <dbReference type="Proteomes" id="UP000759443"/>
    </source>
</evidence>
<comment type="caution">
    <text evidence="11">The sequence shown here is derived from an EMBL/GenBank/DDBJ whole genome shotgun (WGS) entry which is preliminary data.</text>
</comment>
<name>A0ABS4DUE7_9HYPH</name>
<dbReference type="InterPro" id="IPR055348">
    <property type="entry name" value="DctQ"/>
</dbReference>
<evidence type="ECO:0000259" key="10">
    <source>
        <dbReference type="Pfam" id="PF04290"/>
    </source>
</evidence>
<accession>A0ABS4DUE7</accession>
<evidence type="ECO:0000256" key="7">
    <source>
        <dbReference type="ARBA" id="ARBA00023136"/>
    </source>
</evidence>
<keyword evidence="7 9" id="KW-0472">Membrane</keyword>
<dbReference type="Proteomes" id="UP000759443">
    <property type="component" value="Unassembled WGS sequence"/>
</dbReference>
<evidence type="ECO:0000256" key="1">
    <source>
        <dbReference type="ARBA" id="ARBA00004429"/>
    </source>
</evidence>
<evidence type="ECO:0000256" key="8">
    <source>
        <dbReference type="ARBA" id="ARBA00038436"/>
    </source>
</evidence>
<evidence type="ECO:0000256" key="3">
    <source>
        <dbReference type="ARBA" id="ARBA00022475"/>
    </source>
</evidence>
<evidence type="ECO:0000256" key="5">
    <source>
        <dbReference type="ARBA" id="ARBA00022692"/>
    </source>
</evidence>
<dbReference type="PANTHER" id="PTHR35011">
    <property type="entry name" value="2,3-DIKETO-L-GULONATE TRAP TRANSPORTER SMALL PERMEASE PROTEIN YIAM"/>
    <property type="match status" value="1"/>
</dbReference>
<dbReference type="PANTHER" id="PTHR35011:SF2">
    <property type="entry name" value="2,3-DIKETO-L-GULONATE TRAP TRANSPORTER SMALL PERMEASE PROTEIN YIAM"/>
    <property type="match status" value="1"/>
</dbReference>
<keyword evidence="12" id="KW-1185">Reference proteome</keyword>
<feature type="transmembrane region" description="Helical" evidence="9">
    <location>
        <begin position="137"/>
        <end position="160"/>
    </location>
</feature>
<comment type="subcellular location">
    <subcellularLocation>
        <location evidence="1 9">Cell inner membrane</location>
        <topology evidence="1 9">Multi-pass membrane protein</topology>
    </subcellularLocation>
</comment>
<proteinExistence type="inferred from homology"/>
<protein>
    <recommendedName>
        <fullName evidence="9">TRAP transporter small permease protein</fullName>
    </recommendedName>
</protein>
<feature type="domain" description="Tripartite ATP-independent periplasmic transporters DctQ component" evidence="10">
    <location>
        <begin position="34"/>
        <end position="161"/>
    </location>
</feature>